<keyword evidence="4 6" id="KW-0472">Membrane</keyword>
<feature type="transmembrane region" description="Helical" evidence="6">
    <location>
        <begin position="369"/>
        <end position="386"/>
    </location>
</feature>
<sequence>MKPAYAKSVIPSKYMKALKKYRAEGDDLSITRKYILNHFYEWLMRNVVPISIAPNMITLIGFILMLLSSTITAIHSPNLTERLPGWVFLLNATCLFLYQTLDNLDGKQARKTGTSSPLGELFDHGCDALASTLGTFCWLATCAQGGGATSYLIMLNACIPFVFATWEEYYIGGLYLGYINGPVEGILGVIMTQLLSFYYGAEFFHQNFSTFVYDFISKDASKLLGSSVASQPLWLCLCSLTLCLASINVLLNTINVVSKIRENKIRPTNPDAETSILNTVTKLVPFIILLGGNLAWIIFSTTGIMKQHPYLLFYCSGISFGYLASNITLSYLLKSPLKSFSIINLPLCFALLNLAVTHYTGKLFIEERFFLYICAVWVTVIYYNFVMSVCHQVSSYLGFFVLSIKPKPAKINQE</sequence>
<proteinExistence type="inferred from homology"/>
<evidence type="ECO:0000256" key="5">
    <source>
        <dbReference type="RuleBase" id="RU003750"/>
    </source>
</evidence>
<dbReference type="PANTHER" id="PTHR10414:SF37">
    <property type="entry name" value="BB IN A BOXCAR, ISOFORM C"/>
    <property type="match status" value="1"/>
</dbReference>
<protein>
    <submittedName>
        <fullName evidence="7">Ethanolaminephosphotransferase</fullName>
    </submittedName>
</protein>
<organism evidence="7 8">
    <name type="scientific">Acrasis kona</name>
    <dbReference type="NCBI Taxonomy" id="1008807"/>
    <lineage>
        <taxon>Eukaryota</taxon>
        <taxon>Discoba</taxon>
        <taxon>Heterolobosea</taxon>
        <taxon>Tetramitia</taxon>
        <taxon>Eutetramitia</taxon>
        <taxon>Acrasidae</taxon>
        <taxon>Acrasis</taxon>
    </lineage>
</organism>
<comment type="similarity">
    <text evidence="2 5">Belongs to the CDP-alcohol phosphatidyltransferase class-I family.</text>
</comment>
<keyword evidence="6" id="KW-0812">Transmembrane</keyword>
<dbReference type="Proteomes" id="UP001431209">
    <property type="component" value="Unassembled WGS sequence"/>
</dbReference>
<accession>A0AAW2YZ51</accession>
<dbReference type="GO" id="GO:0016020">
    <property type="term" value="C:membrane"/>
    <property type="evidence" value="ECO:0007669"/>
    <property type="project" value="UniProtKB-SubCell"/>
</dbReference>
<dbReference type="PANTHER" id="PTHR10414">
    <property type="entry name" value="ETHANOLAMINEPHOSPHOTRANSFERASE"/>
    <property type="match status" value="1"/>
</dbReference>
<evidence type="ECO:0000256" key="3">
    <source>
        <dbReference type="ARBA" id="ARBA00022679"/>
    </source>
</evidence>
<keyword evidence="8" id="KW-1185">Reference proteome</keyword>
<evidence type="ECO:0000256" key="1">
    <source>
        <dbReference type="ARBA" id="ARBA00004370"/>
    </source>
</evidence>
<comment type="subcellular location">
    <subcellularLocation>
        <location evidence="1">Membrane</location>
    </subcellularLocation>
</comment>
<evidence type="ECO:0000256" key="2">
    <source>
        <dbReference type="ARBA" id="ARBA00010441"/>
    </source>
</evidence>
<dbReference type="InterPro" id="IPR048254">
    <property type="entry name" value="CDP_ALCOHOL_P_TRANSF_CS"/>
</dbReference>
<dbReference type="EMBL" id="JAOPGA020000797">
    <property type="protein sequence ID" value="KAL0481934.1"/>
    <property type="molecule type" value="Genomic_DNA"/>
</dbReference>
<dbReference type="InterPro" id="IPR043130">
    <property type="entry name" value="CDP-OH_PTrfase_TM_dom"/>
</dbReference>
<keyword evidence="3 5" id="KW-0808">Transferase</keyword>
<evidence type="ECO:0000256" key="6">
    <source>
        <dbReference type="SAM" id="Phobius"/>
    </source>
</evidence>
<dbReference type="PROSITE" id="PS00379">
    <property type="entry name" value="CDP_ALCOHOL_P_TRANSF"/>
    <property type="match status" value="1"/>
</dbReference>
<feature type="transmembrane region" description="Helical" evidence="6">
    <location>
        <begin position="232"/>
        <end position="251"/>
    </location>
</feature>
<keyword evidence="6" id="KW-1133">Transmembrane helix</keyword>
<dbReference type="PIRSF" id="PIRSF015665">
    <property type="entry name" value="CHOPT"/>
    <property type="match status" value="1"/>
</dbReference>
<feature type="transmembrane region" description="Helical" evidence="6">
    <location>
        <begin position="52"/>
        <end position="71"/>
    </location>
</feature>
<dbReference type="Pfam" id="PF01066">
    <property type="entry name" value="CDP-OH_P_transf"/>
    <property type="match status" value="1"/>
</dbReference>
<evidence type="ECO:0000256" key="4">
    <source>
        <dbReference type="ARBA" id="ARBA00023136"/>
    </source>
</evidence>
<feature type="transmembrane region" description="Helical" evidence="6">
    <location>
        <begin position="283"/>
        <end position="299"/>
    </location>
</feature>
<dbReference type="InterPro" id="IPR000462">
    <property type="entry name" value="CDP-OH_P_trans"/>
</dbReference>
<dbReference type="AlphaFoldDB" id="A0AAW2YZ51"/>
<dbReference type="InterPro" id="IPR014472">
    <property type="entry name" value="CHOPT"/>
</dbReference>
<dbReference type="Gene3D" id="1.20.120.1760">
    <property type="match status" value="1"/>
</dbReference>
<feature type="transmembrane region" description="Helical" evidence="6">
    <location>
        <begin position="311"/>
        <end position="333"/>
    </location>
</feature>
<reference evidence="7 8" key="1">
    <citation type="submission" date="2024-03" db="EMBL/GenBank/DDBJ databases">
        <title>The Acrasis kona genome and developmental transcriptomes reveal deep origins of eukaryotic multicellular pathways.</title>
        <authorList>
            <person name="Sheikh S."/>
            <person name="Fu C.-J."/>
            <person name="Brown M.W."/>
            <person name="Baldauf S.L."/>
        </authorList>
    </citation>
    <scope>NUCLEOTIDE SEQUENCE [LARGE SCALE GENOMIC DNA]</scope>
    <source>
        <strain evidence="7 8">ATCC MYA-3509</strain>
    </source>
</reference>
<dbReference type="GO" id="GO:0008654">
    <property type="term" value="P:phospholipid biosynthetic process"/>
    <property type="evidence" value="ECO:0007669"/>
    <property type="project" value="InterPro"/>
</dbReference>
<evidence type="ECO:0000313" key="8">
    <source>
        <dbReference type="Proteomes" id="UP001431209"/>
    </source>
</evidence>
<dbReference type="GO" id="GO:0016780">
    <property type="term" value="F:phosphotransferase activity, for other substituted phosphate groups"/>
    <property type="evidence" value="ECO:0007669"/>
    <property type="project" value="InterPro"/>
</dbReference>
<name>A0AAW2YZ51_9EUKA</name>
<gene>
    <name evidence="7" type="ORF">AKO1_011306</name>
</gene>
<feature type="transmembrane region" description="Helical" evidence="6">
    <location>
        <begin position="339"/>
        <end position="357"/>
    </location>
</feature>
<evidence type="ECO:0000313" key="7">
    <source>
        <dbReference type="EMBL" id="KAL0481934.1"/>
    </source>
</evidence>
<comment type="caution">
    <text evidence="7">The sequence shown here is derived from an EMBL/GenBank/DDBJ whole genome shotgun (WGS) entry which is preliminary data.</text>
</comment>